<dbReference type="GO" id="GO:0005737">
    <property type="term" value="C:cytoplasm"/>
    <property type="evidence" value="ECO:0007669"/>
    <property type="project" value="TreeGrafter"/>
</dbReference>
<dbReference type="PROSITE" id="PS50011">
    <property type="entry name" value="PROTEIN_KINASE_DOM"/>
    <property type="match status" value="1"/>
</dbReference>
<dbReference type="InterPro" id="IPR017441">
    <property type="entry name" value="Protein_kinase_ATP_BS"/>
</dbReference>
<dbReference type="Gene3D" id="1.10.510.10">
    <property type="entry name" value="Transferase(Phosphotransferase) domain 1"/>
    <property type="match status" value="1"/>
</dbReference>
<dbReference type="Proteomes" id="UP000265618">
    <property type="component" value="Unassembled WGS sequence"/>
</dbReference>
<evidence type="ECO:0000256" key="8">
    <source>
        <dbReference type="SAM" id="MobiDB-lite"/>
    </source>
</evidence>
<evidence type="ECO:0000256" key="5">
    <source>
        <dbReference type="ARBA" id="ARBA00037982"/>
    </source>
</evidence>
<evidence type="ECO:0000259" key="9">
    <source>
        <dbReference type="PROSITE" id="PS50011"/>
    </source>
</evidence>
<dbReference type="InterPro" id="IPR050339">
    <property type="entry name" value="CC_SR_Kinase"/>
</dbReference>
<feature type="region of interest" description="Disordered" evidence="8">
    <location>
        <begin position="262"/>
        <end position="315"/>
    </location>
</feature>
<evidence type="ECO:0000256" key="3">
    <source>
        <dbReference type="ARBA" id="ARBA00022777"/>
    </source>
</evidence>
<gene>
    <name evidence="10" type="ORF">KIPB_004526</name>
</gene>
<dbReference type="GO" id="GO:0005634">
    <property type="term" value="C:nucleus"/>
    <property type="evidence" value="ECO:0007669"/>
    <property type="project" value="TreeGrafter"/>
</dbReference>
<evidence type="ECO:0000256" key="2">
    <source>
        <dbReference type="ARBA" id="ARBA00022741"/>
    </source>
</evidence>
<feature type="region of interest" description="Disordered" evidence="8">
    <location>
        <begin position="67"/>
        <end position="109"/>
    </location>
</feature>
<dbReference type="SMART" id="SM00220">
    <property type="entry name" value="S_TKc"/>
    <property type="match status" value="1"/>
</dbReference>
<reference evidence="10 11" key="1">
    <citation type="journal article" date="2018" name="PLoS ONE">
        <title>The draft genome of Kipferlia bialata reveals reductive genome evolution in fornicate parasites.</title>
        <authorList>
            <person name="Tanifuji G."/>
            <person name="Takabayashi S."/>
            <person name="Kume K."/>
            <person name="Takagi M."/>
            <person name="Nakayama T."/>
            <person name="Kamikawa R."/>
            <person name="Inagaki Y."/>
            <person name="Hashimoto T."/>
        </authorList>
    </citation>
    <scope>NUCLEOTIDE SEQUENCE [LARGE SCALE GENOMIC DNA]</scope>
    <source>
        <strain evidence="10">NY0173</strain>
    </source>
</reference>
<keyword evidence="11" id="KW-1185">Reference proteome</keyword>
<keyword evidence="2 6" id="KW-0547">Nucleotide-binding</keyword>
<evidence type="ECO:0000256" key="4">
    <source>
        <dbReference type="ARBA" id="ARBA00022840"/>
    </source>
</evidence>
<feature type="compositionally biased region" description="Gly residues" evidence="8">
    <location>
        <begin position="90"/>
        <end position="99"/>
    </location>
</feature>
<dbReference type="InterPro" id="IPR008271">
    <property type="entry name" value="Ser/Thr_kinase_AS"/>
</dbReference>
<dbReference type="PANTHER" id="PTHR11042:SF190">
    <property type="entry name" value="MITOSIS INHIBITOR PROTEIN KINASE MIK1"/>
    <property type="match status" value="1"/>
</dbReference>
<proteinExistence type="inferred from homology"/>
<protein>
    <recommendedName>
        <fullName evidence="9">Protein kinase domain-containing protein</fullName>
    </recommendedName>
</protein>
<dbReference type="Pfam" id="PF00069">
    <property type="entry name" value="Pkinase"/>
    <property type="match status" value="2"/>
</dbReference>
<feature type="non-terminal residue" evidence="10">
    <location>
        <position position="475"/>
    </location>
</feature>
<evidence type="ECO:0000313" key="11">
    <source>
        <dbReference type="Proteomes" id="UP000265618"/>
    </source>
</evidence>
<dbReference type="SUPFAM" id="SSF56112">
    <property type="entry name" value="Protein kinase-like (PK-like)"/>
    <property type="match status" value="1"/>
</dbReference>
<accession>A0A9K3GI91</accession>
<organism evidence="10 11">
    <name type="scientific">Kipferlia bialata</name>
    <dbReference type="NCBI Taxonomy" id="797122"/>
    <lineage>
        <taxon>Eukaryota</taxon>
        <taxon>Metamonada</taxon>
        <taxon>Carpediemonas-like organisms</taxon>
        <taxon>Kipferlia</taxon>
    </lineage>
</organism>
<keyword evidence="7" id="KW-0723">Serine/threonine-protein kinase</keyword>
<feature type="binding site" evidence="6">
    <location>
        <position position="153"/>
    </location>
    <ligand>
        <name>ATP</name>
        <dbReference type="ChEBI" id="CHEBI:30616"/>
    </ligand>
</feature>
<evidence type="ECO:0000313" key="10">
    <source>
        <dbReference type="EMBL" id="GIQ83235.1"/>
    </source>
</evidence>
<keyword evidence="4 6" id="KW-0067">ATP-binding</keyword>
<feature type="compositionally biased region" description="Acidic residues" evidence="8">
    <location>
        <begin position="303"/>
        <end position="315"/>
    </location>
</feature>
<dbReference type="GO" id="GO:0005524">
    <property type="term" value="F:ATP binding"/>
    <property type="evidence" value="ECO:0007669"/>
    <property type="project" value="UniProtKB-UniRule"/>
</dbReference>
<dbReference type="PROSITE" id="PS00108">
    <property type="entry name" value="PROTEIN_KINASE_ST"/>
    <property type="match status" value="1"/>
</dbReference>
<dbReference type="PANTHER" id="PTHR11042">
    <property type="entry name" value="EUKARYOTIC TRANSLATION INITIATION FACTOR 2-ALPHA KINASE EIF2-ALPHA KINASE -RELATED"/>
    <property type="match status" value="1"/>
</dbReference>
<sequence length="475" mass="51479">MPFAKPDASAFEVRFLERKKRANMTGSLMCPESPAPMTVRYAGSPYSSTRVLYTPMVAPNTVALSKSTPGLHAPPTGRVAPPTARVGESGWNGAGGRGGEAPKQRLTRSGGVSVRGSIFTDEFSVQDKIGAGSFGDVYRARWLLDDRMYAIKKIRRVYRGDGEVRTREADTLSALRGHPHILPLVRAWEEGGALYLQMGLCERNMNLHTLVHGYLSEDAIWRVAYDVAEGLRHMHSLNMVHNDLKLENILLYPLPSKGGYIGVSPEPRPKRRAGPGGITADTIMAPSHFQGERERERERERETEAEEGSVGEADQDPVVSAHSLIKYSLMLGDFGLSSAVALPLTESEGDIQYLAPETLGNGATAHTSGDMFSLGALLLELAGDVALPQSGKMWTAIRSVDPSQPGQTIDQYLPGDSPSRSPALFRFIERLMNPVASQRPSAAEVLQHARVSEAGAMDKAVALELAEVRNQVGGV</sequence>
<dbReference type="GO" id="GO:0004674">
    <property type="term" value="F:protein serine/threonine kinase activity"/>
    <property type="evidence" value="ECO:0007669"/>
    <property type="project" value="UniProtKB-KW"/>
</dbReference>
<comment type="caution">
    <text evidence="10">The sequence shown here is derived from an EMBL/GenBank/DDBJ whole genome shotgun (WGS) entry which is preliminary data.</text>
</comment>
<evidence type="ECO:0000256" key="1">
    <source>
        <dbReference type="ARBA" id="ARBA00022679"/>
    </source>
</evidence>
<keyword evidence="3" id="KW-0418">Kinase</keyword>
<dbReference type="InterPro" id="IPR000719">
    <property type="entry name" value="Prot_kinase_dom"/>
</dbReference>
<dbReference type="Gene3D" id="3.30.200.20">
    <property type="entry name" value="Phosphorylase Kinase, domain 1"/>
    <property type="match status" value="1"/>
</dbReference>
<comment type="similarity">
    <text evidence="5">Belongs to the protein kinase superfamily. Ser/Thr protein kinase family. GCN2 subfamily.</text>
</comment>
<dbReference type="InterPro" id="IPR011009">
    <property type="entry name" value="Kinase-like_dom_sf"/>
</dbReference>
<feature type="compositionally biased region" description="Basic and acidic residues" evidence="8">
    <location>
        <begin position="290"/>
        <end position="302"/>
    </location>
</feature>
<feature type="domain" description="Protein kinase" evidence="9">
    <location>
        <begin position="123"/>
        <end position="451"/>
    </location>
</feature>
<dbReference type="AlphaFoldDB" id="A0A9K3GI91"/>
<keyword evidence="1" id="KW-0808">Transferase</keyword>
<dbReference type="GO" id="GO:0110031">
    <property type="term" value="P:negative regulation of G2/MI transition of meiotic cell cycle"/>
    <property type="evidence" value="ECO:0007669"/>
    <property type="project" value="TreeGrafter"/>
</dbReference>
<dbReference type="EMBL" id="BDIP01000971">
    <property type="protein sequence ID" value="GIQ83235.1"/>
    <property type="molecule type" value="Genomic_DNA"/>
</dbReference>
<dbReference type="OrthoDB" id="5337378at2759"/>
<evidence type="ECO:0000256" key="7">
    <source>
        <dbReference type="RuleBase" id="RU000304"/>
    </source>
</evidence>
<dbReference type="PROSITE" id="PS00107">
    <property type="entry name" value="PROTEIN_KINASE_ATP"/>
    <property type="match status" value="1"/>
</dbReference>
<evidence type="ECO:0000256" key="6">
    <source>
        <dbReference type="PROSITE-ProRule" id="PRU10141"/>
    </source>
</evidence>
<name>A0A9K3GI91_9EUKA</name>